<dbReference type="PROSITE" id="PS50192">
    <property type="entry name" value="T_SNARE"/>
    <property type="match status" value="1"/>
</dbReference>
<feature type="domain" description="T-SNARE coiled-coil homology" evidence="2">
    <location>
        <begin position="227"/>
        <end position="289"/>
    </location>
</feature>
<dbReference type="AlphaFoldDB" id="A0ABD3M7I5"/>
<evidence type="ECO:0000313" key="4">
    <source>
        <dbReference type="Proteomes" id="UP001530293"/>
    </source>
</evidence>
<protein>
    <recommendedName>
        <fullName evidence="2">t-SNARE coiled-coil homology domain-containing protein</fullName>
    </recommendedName>
</protein>
<dbReference type="EMBL" id="JALLBG020000196">
    <property type="protein sequence ID" value="KAL3759903.1"/>
    <property type="molecule type" value="Genomic_DNA"/>
</dbReference>
<evidence type="ECO:0000259" key="2">
    <source>
        <dbReference type="PROSITE" id="PS50192"/>
    </source>
</evidence>
<gene>
    <name evidence="3" type="ORF">ACHAWU_007647</name>
</gene>
<keyword evidence="4" id="KW-1185">Reference proteome</keyword>
<organism evidence="3 4">
    <name type="scientific">Discostella pseudostelligera</name>
    <dbReference type="NCBI Taxonomy" id="259834"/>
    <lineage>
        <taxon>Eukaryota</taxon>
        <taxon>Sar</taxon>
        <taxon>Stramenopiles</taxon>
        <taxon>Ochrophyta</taxon>
        <taxon>Bacillariophyta</taxon>
        <taxon>Coscinodiscophyceae</taxon>
        <taxon>Thalassiosirophycidae</taxon>
        <taxon>Stephanodiscales</taxon>
        <taxon>Stephanodiscaceae</taxon>
        <taxon>Discostella</taxon>
    </lineage>
</organism>
<dbReference type="Proteomes" id="UP001530293">
    <property type="component" value="Unassembled WGS sequence"/>
</dbReference>
<dbReference type="CDD" id="cd15841">
    <property type="entry name" value="SNARE_Qc"/>
    <property type="match status" value="1"/>
</dbReference>
<evidence type="ECO:0000256" key="1">
    <source>
        <dbReference type="SAM" id="MobiDB-lite"/>
    </source>
</evidence>
<dbReference type="InterPro" id="IPR000727">
    <property type="entry name" value="T_SNARE_dom"/>
</dbReference>
<evidence type="ECO:0000313" key="3">
    <source>
        <dbReference type="EMBL" id="KAL3759903.1"/>
    </source>
</evidence>
<feature type="region of interest" description="Disordered" evidence="1">
    <location>
        <begin position="23"/>
        <end position="61"/>
    </location>
</feature>
<sequence length="325" mass="36279">MRATKQDEELTVLLTKLYTIQEQVGAKEPTSTSDKRSRAEQAGQQQQQSTMGRTRKSKKVGSRFLELKSSIVEHLRTVHTLIEAQNNSTKLNPKEVIAAQAEIREVLRQSSDEWAEINELYKNEARKKKSKFTVDELEVQQALVMQLKSEIDKVKEGQLAAHARGGMVEQQNIQVNLNALAALDAVDFSTESGGGNNDMSKSSWTPGGGGGGTALTMNQQLQLEQIRHRDAEFDTELDEIGEGIQDLRELALRQGEEVRRQNVMLTNTASRIDEAHEHMTNVNAKMKETLKEVGRSSDKLCVDIMCILLAVGFAGIFYKMSKGEF</sequence>
<name>A0ABD3M7I5_9STRA</name>
<accession>A0ABD3M7I5</accession>
<proteinExistence type="predicted"/>
<reference evidence="3 4" key="1">
    <citation type="submission" date="2024-10" db="EMBL/GenBank/DDBJ databases">
        <title>Updated reference genomes for cyclostephanoid diatoms.</title>
        <authorList>
            <person name="Roberts W.R."/>
            <person name="Alverson A.J."/>
        </authorList>
    </citation>
    <scope>NUCLEOTIDE SEQUENCE [LARGE SCALE GENOMIC DNA]</scope>
    <source>
        <strain evidence="3 4">AJA232-27</strain>
    </source>
</reference>
<dbReference type="SUPFAM" id="SSF58038">
    <property type="entry name" value="SNARE fusion complex"/>
    <property type="match status" value="1"/>
</dbReference>
<dbReference type="SMART" id="SM00397">
    <property type="entry name" value="t_SNARE"/>
    <property type="match status" value="1"/>
</dbReference>
<dbReference type="Gene3D" id="1.20.5.110">
    <property type="match status" value="1"/>
</dbReference>
<comment type="caution">
    <text evidence="3">The sequence shown here is derived from an EMBL/GenBank/DDBJ whole genome shotgun (WGS) entry which is preliminary data.</text>
</comment>